<sequence length="250" mass="27466">MSFLLVPTIATPLLKIPLLLGHAVCTYQGMTPPRSPPQTDEQKRFAIPDYMTRTTAVQLAVTAIAKYALCSVAVFEAGALLARAHPSPVSDRILSALFPYGAAHADGLCITPLGTAACVLGITGGFIRIWCHRTLGKLFTWQMAVQDDHKLVTSGPYSFVRHPSYTGWVLMVAGNFVLLLSKGSYFVEAGLWTRMTDKIFGVAVMGYLTFVSVSLVSRVAKEDAVLSKEFGAQWDEWAKRTPYRLIPYIY</sequence>
<keyword evidence="5" id="KW-0489">Methyltransferase</keyword>
<evidence type="ECO:0000256" key="4">
    <source>
        <dbReference type="ARBA" id="ARBA00023136"/>
    </source>
</evidence>
<feature type="transmembrane region" description="Helical" evidence="5">
    <location>
        <begin position="165"/>
        <end position="187"/>
    </location>
</feature>
<dbReference type="Gene3D" id="1.20.120.1630">
    <property type="match status" value="1"/>
</dbReference>
<keyword evidence="4 5" id="KW-0472">Membrane</keyword>
<dbReference type="EC" id="2.1.1.100" evidence="5"/>
<comment type="similarity">
    <text evidence="5">Belongs to the class VI-like SAM-binding methyltransferase superfamily. Isoprenylcysteine carboxyl methyltransferase family.</text>
</comment>
<evidence type="ECO:0000256" key="5">
    <source>
        <dbReference type="RuleBase" id="RU362022"/>
    </source>
</evidence>
<keyword evidence="3 5" id="KW-1133">Transmembrane helix</keyword>
<reference evidence="7 8" key="1">
    <citation type="submission" date="2016-10" db="EMBL/GenBank/DDBJ databases">
        <title>Genome sequence of the basidiomycete white-rot fungus Trametes pubescens.</title>
        <authorList>
            <person name="Makela M.R."/>
            <person name="Granchi Z."/>
            <person name="Peng M."/>
            <person name="De Vries R.P."/>
            <person name="Grigoriev I."/>
            <person name="Riley R."/>
            <person name="Hilden K."/>
        </authorList>
    </citation>
    <scope>NUCLEOTIDE SEQUENCE [LARGE SCALE GENOMIC DNA]</scope>
    <source>
        <strain evidence="7 8">FBCC735</strain>
    </source>
</reference>
<evidence type="ECO:0000313" key="7">
    <source>
        <dbReference type="EMBL" id="OJT08262.1"/>
    </source>
</evidence>
<organism evidence="7 8">
    <name type="scientific">Trametes pubescens</name>
    <name type="common">White-rot fungus</name>
    <dbReference type="NCBI Taxonomy" id="154538"/>
    <lineage>
        <taxon>Eukaryota</taxon>
        <taxon>Fungi</taxon>
        <taxon>Dikarya</taxon>
        <taxon>Basidiomycota</taxon>
        <taxon>Agaricomycotina</taxon>
        <taxon>Agaricomycetes</taxon>
        <taxon>Polyporales</taxon>
        <taxon>Polyporaceae</taxon>
        <taxon>Trametes</taxon>
    </lineage>
</organism>
<comment type="caution">
    <text evidence="7">The sequence shown here is derived from an EMBL/GenBank/DDBJ whole genome shotgun (WGS) entry which is preliminary data.</text>
</comment>
<dbReference type="EMBL" id="MNAD01001066">
    <property type="protein sequence ID" value="OJT08262.1"/>
    <property type="molecule type" value="Genomic_DNA"/>
</dbReference>
<keyword evidence="5" id="KW-0808">Transferase</keyword>
<dbReference type="STRING" id="154538.A0A1M2VL38"/>
<evidence type="ECO:0000256" key="3">
    <source>
        <dbReference type="ARBA" id="ARBA00022989"/>
    </source>
</evidence>
<feature type="signal peptide" evidence="6">
    <location>
        <begin position="1"/>
        <end position="21"/>
    </location>
</feature>
<comment type="caution">
    <text evidence="5">Lacks conserved residue(s) required for the propagation of feature annotation.</text>
</comment>
<dbReference type="AlphaFoldDB" id="A0A1M2VL38"/>
<evidence type="ECO:0000313" key="8">
    <source>
        <dbReference type="Proteomes" id="UP000184267"/>
    </source>
</evidence>
<comment type="catalytic activity">
    <reaction evidence="5">
        <text>[protein]-C-terminal S-[(2E,6E)-farnesyl]-L-cysteine + S-adenosyl-L-methionine = [protein]-C-terminal S-[(2E,6E)-farnesyl]-L-cysteine methyl ester + S-adenosyl-L-homocysteine</text>
        <dbReference type="Rhea" id="RHEA:21672"/>
        <dbReference type="Rhea" id="RHEA-COMP:12125"/>
        <dbReference type="Rhea" id="RHEA-COMP:12126"/>
        <dbReference type="ChEBI" id="CHEBI:57856"/>
        <dbReference type="ChEBI" id="CHEBI:59789"/>
        <dbReference type="ChEBI" id="CHEBI:90510"/>
        <dbReference type="ChEBI" id="CHEBI:90511"/>
        <dbReference type="EC" id="2.1.1.100"/>
    </reaction>
</comment>
<keyword evidence="6" id="KW-0732">Signal</keyword>
<comment type="subcellular location">
    <subcellularLocation>
        <location evidence="5">Endoplasmic reticulum membrane</location>
        <topology evidence="5">Multi-pass membrane protein</topology>
    </subcellularLocation>
    <subcellularLocation>
        <location evidence="1">Membrane</location>
        <topology evidence="1">Multi-pass membrane protein</topology>
    </subcellularLocation>
</comment>
<keyword evidence="5" id="KW-0256">Endoplasmic reticulum</keyword>
<feature type="transmembrane region" description="Helical" evidence="5">
    <location>
        <begin position="199"/>
        <end position="220"/>
    </location>
</feature>
<dbReference type="GO" id="GO:0032259">
    <property type="term" value="P:methylation"/>
    <property type="evidence" value="ECO:0007669"/>
    <property type="project" value="UniProtKB-KW"/>
</dbReference>
<dbReference type="GO" id="GO:0004671">
    <property type="term" value="F:protein C-terminal S-isoprenylcysteine carboxyl O-methyltransferase activity"/>
    <property type="evidence" value="ECO:0007669"/>
    <property type="project" value="UniProtKB-EC"/>
</dbReference>
<accession>A0A1M2VL38</accession>
<proteinExistence type="inferred from homology"/>
<protein>
    <recommendedName>
        <fullName evidence="5">Protein-S-isoprenylcysteine O-methyltransferase</fullName>
        <ecNumber evidence="5">2.1.1.100</ecNumber>
    </recommendedName>
</protein>
<gene>
    <name evidence="7" type="ORF">TRAPUB_801</name>
</gene>
<evidence type="ECO:0000256" key="1">
    <source>
        <dbReference type="ARBA" id="ARBA00004141"/>
    </source>
</evidence>
<feature type="chain" id="PRO_5012566993" description="Protein-S-isoprenylcysteine O-methyltransferase" evidence="6">
    <location>
        <begin position="22"/>
        <end position="250"/>
    </location>
</feature>
<dbReference type="Proteomes" id="UP000184267">
    <property type="component" value="Unassembled WGS sequence"/>
</dbReference>
<keyword evidence="5" id="KW-0949">S-adenosyl-L-methionine</keyword>
<keyword evidence="8" id="KW-1185">Reference proteome</keyword>
<dbReference type="InterPro" id="IPR007269">
    <property type="entry name" value="ICMT_MeTrfase"/>
</dbReference>
<dbReference type="PANTHER" id="PTHR12714:SF9">
    <property type="entry name" value="PROTEIN-S-ISOPRENYLCYSTEINE O-METHYLTRANSFERASE"/>
    <property type="match status" value="1"/>
</dbReference>
<dbReference type="OrthoDB" id="422086at2759"/>
<dbReference type="OMA" id="SGIACCV"/>
<dbReference type="GO" id="GO:0005789">
    <property type="term" value="C:endoplasmic reticulum membrane"/>
    <property type="evidence" value="ECO:0007669"/>
    <property type="project" value="UniProtKB-SubCell"/>
</dbReference>
<keyword evidence="2 5" id="KW-0812">Transmembrane</keyword>
<dbReference type="Pfam" id="PF04140">
    <property type="entry name" value="ICMT"/>
    <property type="match status" value="1"/>
</dbReference>
<evidence type="ECO:0000256" key="2">
    <source>
        <dbReference type="ARBA" id="ARBA00022692"/>
    </source>
</evidence>
<dbReference type="PANTHER" id="PTHR12714">
    <property type="entry name" value="PROTEIN-S ISOPRENYLCYSTEINE O-METHYLTRANSFERASE"/>
    <property type="match status" value="1"/>
</dbReference>
<evidence type="ECO:0000256" key="6">
    <source>
        <dbReference type="SAM" id="SignalP"/>
    </source>
</evidence>
<name>A0A1M2VL38_TRAPU</name>